<name>A0A0A9YXZ2_LYGHE</name>
<dbReference type="EMBL" id="GDHC01009680">
    <property type="protein sequence ID" value="JAQ08949.1"/>
    <property type="molecule type" value="Transcribed_RNA"/>
</dbReference>
<accession>A0A0A9YXZ2</accession>
<evidence type="ECO:0000313" key="2">
    <source>
        <dbReference type="EMBL" id="JAG36486.1"/>
    </source>
</evidence>
<dbReference type="AlphaFoldDB" id="A0A0A9YXZ2"/>
<sequence>MLAAGGYDGVVRLFLLDDPTLETAAVDMRSDTINTTDGDTSIEEYSTPRRGSSSIVQNADVPTVTPIFLPVAVHKGCVTQIVFSPDGKYILTLYENNHEGAH</sequence>
<reference evidence="3" key="3">
    <citation type="journal article" date="2016" name="Gigascience">
        <title>De novo construction of an expanded transcriptome assembly for the western tarnished plant bug, Lygus hesperus.</title>
        <authorList>
            <person name="Tassone E.E."/>
            <person name="Geib S.M."/>
            <person name="Hall B."/>
            <person name="Fabrick J.A."/>
            <person name="Brent C.S."/>
            <person name="Hull J.J."/>
        </authorList>
    </citation>
    <scope>NUCLEOTIDE SEQUENCE</scope>
</reference>
<dbReference type="Gene3D" id="2.130.10.10">
    <property type="entry name" value="YVTN repeat-like/Quinoprotein amine dehydrogenase"/>
    <property type="match status" value="1"/>
</dbReference>
<evidence type="ECO:0000313" key="3">
    <source>
        <dbReference type="EMBL" id="JAQ08949.1"/>
    </source>
</evidence>
<dbReference type="InterPro" id="IPR036322">
    <property type="entry name" value="WD40_repeat_dom_sf"/>
</dbReference>
<protein>
    <submittedName>
        <fullName evidence="2">Autophagy-related protein 21</fullName>
    </submittedName>
</protein>
<dbReference type="SUPFAM" id="SSF50978">
    <property type="entry name" value="WD40 repeat-like"/>
    <property type="match status" value="1"/>
</dbReference>
<proteinExistence type="predicted"/>
<gene>
    <name evidence="2" type="primary">ATG21_2</name>
    <name evidence="2" type="ORF">CM83_101180</name>
    <name evidence="3" type="ORF">g.9276</name>
</gene>
<evidence type="ECO:0000256" key="1">
    <source>
        <dbReference type="SAM" id="MobiDB-lite"/>
    </source>
</evidence>
<organism evidence="2">
    <name type="scientific">Lygus hesperus</name>
    <name type="common">Western plant bug</name>
    <dbReference type="NCBI Taxonomy" id="30085"/>
    <lineage>
        <taxon>Eukaryota</taxon>
        <taxon>Metazoa</taxon>
        <taxon>Ecdysozoa</taxon>
        <taxon>Arthropoda</taxon>
        <taxon>Hexapoda</taxon>
        <taxon>Insecta</taxon>
        <taxon>Pterygota</taxon>
        <taxon>Neoptera</taxon>
        <taxon>Paraneoptera</taxon>
        <taxon>Hemiptera</taxon>
        <taxon>Heteroptera</taxon>
        <taxon>Panheteroptera</taxon>
        <taxon>Cimicomorpha</taxon>
        <taxon>Miridae</taxon>
        <taxon>Mirini</taxon>
        <taxon>Lygus</taxon>
    </lineage>
</organism>
<reference evidence="2" key="1">
    <citation type="journal article" date="2014" name="PLoS ONE">
        <title>Transcriptome-Based Identification of ABC Transporters in the Western Tarnished Plant Bug Lygus hesperus.</title>
        <authorList>
            <person name="Hull J.J."/>
            <person name="Chaney K."/>
            <person name="Geib S.M."/>
            <person name="Fabrick J.A."/>
            <person name="Brent C.S."/>
            <person name="Walsh D."/>
            <person name="Lavine L.C."/>
        </authorList>
    </citation>
    <scope>NUCLEOTIDE SEQUENCE</scope>
</reference>
<reference evidence="2" key="2">
    <citation type="submission" date="2014-07" db="EMBL/GenBank/DDBJ databases">
        <authorList>
            <person name="Hull J."/>
        </authorList>
    </citation>
    <scope>NUCLEOTIDE SEQUENCE</scope>
</reference>
<feature type="region of interest" description="Disordered" evidence="1">
    <location>
        <begin position="32"/>
        <end position="54"/>
    </location>
</feature>
<dbReference type="EMBL" id="GBHO01007118">
    <property type="protein sequence ID" value="JAG36486.1"/>
    <property type="molecule type" value="Transcribed_RNA"/>
</dbReference>
<dbReference type="InterPro" id="IPR015943">
    <property type="entry name" value="WD40/YVTN_repeat-like_dom_sf"/>
</dbReference>